<proteinExistence type="predicted"/>
<protein>
    <submittedName>
        <fullName evidence="2">Uncharacterized protein</fullName>
    </submittedName>
</protein>
<keyword evidence="3" id="KW-1185">Reference proteome</keyword>
<feature type="transmembrane region" description="Helical" evidence="1">
    <location>
        <begin position="112"/>
        <end position="138"/>
    </location>
</feature>
<sequence>MSANEIFPTKEVPAFGLCSLITGCIFLYYGLKFATSYNAARQIYAGRRDFWIILCIYSINCIFWDFIESYQCQDVDDIPYALLISIICSLVQMPIIWECTVIYKNWLYTTCIYFLLCVLADYFTLHWSCITFIVLQVLTARNFDHNRHQCRD</sequence>
<dbReference type="Proteomes" id="UP001497382">
    <property type="component" value="Unassembled WGS sequence"/>
</dbReference>
<evidence type="ECO:0000256" key="1">
    <source>
        <dbReference type="SAM" id="Phobius"/>
    </source>
</evidence>
<feature type="transmembrane region" description="Helical" evidence="1">
    <location>
        <begin position="12"/>
        <end position="30"/>
    </location>
</feature>
<organism evidence="2 3">
    <name type="scientific">Larinioides sclopetarius</name>
    <dbReference type="NCBI Taxonomy" id="280406"/>
    <lineage>
        <taxon>Eukaryota</taxon>
        <taxon>Metazoa</taxon>
        <taxon>Ecdysozoa</taxon>
        <taxon>Arthropoda</taxon>
        <taxon>Chelicerata</taxon>
        <taxon>Arachnida</taxon>
        <taxon>Araneae</taxon>
        <taxon>Araneomorphae</taxon>
        <taxon>Entelegynae</taxon>
        <taxon>Araneoidea</taxon>
        <taxon>Araneidae</taxon>
        <taxon>Larinioides</taxon>
    </lineage>
</organism>
<feature type="transmembrane region" description="Helical" evidence="1">
    <location>
        <begin position="50"/>
        <end position="67"/>
    </location>
</feature>
<keyword evidence="1" id="KW-0472">Membrane</keyword>
<reference evidence="2 3" key="1">
    <citation type="submission" date="2024-04" db="EMBL/GenBank/DDBJ databases">
        <authorList>
            <person name="Rising A."/>
            <person name="Reimegard J."/>
            <person name="Sonavane S."/>
            <person name="Akerstrom W."/>
            <person name="Nylinder S."/>
            <person name="Hedman E."/>
            <person name="Kallberg Y."/>
        </authorList>
    </citation>
    <scope>NUCLEOTIDE SEQUENCE [LARGE SCALE GENOMIC DNA]</scope>
</reference>
<comment type="caution">
    <text evidence="2">The sequence shown here is derived from an EMBL/GenBank/DDBJ whole genome shotgun (WGS) entry which is preliminary data.</text>
</comment>
<name>A0AAV1Z2N5_9ARAC</name>
<keyword evidence="1" id="KW-0812">Transmembrane</keyword>
<accession>A0AAV1Z2N5</accession>
<dbReference type="AlphaFoldDB" id="A0AAV1Z2N5"/>
<gene>
    <name evidence="2" type="ORF">LARSCL_LOCUS2596</name>
</gene>
<evidence type="ECO:0000313" key="3">
    <source>
        <dbReference type="Proteomes" id="UP001497382"/>
    </source>
</evidence>
<keyword evidence="1" id="KW-1133">Transmembrane helix</keyword>
<evidence type="ECO:0000313" key="2">
    <source>
        <dbReference type="EMBL" id="CAL1265556.1"/>
    </source>
</evidence>
<feature type="transmembrane region" description="Helical" evidence="1">
    <location>
        <begin position="79"/>
        <end position="97"/>
    </location>
</feature>
<dbReference type="EMBL" id="CAXIEN010000018">
    <property type="protein sequence ID" value="CAL1265556.1"/>
    <property type="molecule type" value="Genomic_DNA"/>
</dbReference>